<evidence type="ECO:0000313" key="2">
    <source>
        <dbReference type="Proteomes" id="UP000253729"/>
    </source>
</evidence>
<dbReference type="RefSeq" id="XP_026623703.1">
    <property type="nucleotide sequence ID" value="XM_026767177.1"/>
</dbReference>
<gene>
    <name evidence="1" type="ORF">BDQ94DRAFT_148335</name>
</gene>
<dbReference type="Proteomes" id="UP000253729">
    <property type="component" value="Unassembled WGS sequence"/>
</dbReference>
<name>A0A3F3PUQ8_9EURO</name>
<accession>A0A3F3PUQ8</accession>
<evidence type="ECO:0000313" key="1">
    <source>
        <dbReference type="EMBL" id="RDH30681.1"/>
    </source>
</evidence>
<keyword evidence="2" id="KW-1185">Reference proteome</keyword>
<proteinExistence type="predicted"/>
<dbReference type="GeneID" id="38135533"/>
<dbReference type="AlphaFoldDB" id="A0A3F3PUQ8"/>
<reference evidence="1 2" key="1">
    <citation type="submission" date="2018-07" db="EMBL/GenBank/DDBJ databases">
        <title>The genomes of Aspergillus section Nigri reveals drivers in fungal speciation.</title>
        <authorList>
            <consortium name="DOE Joint Genome Institute"/>
            <person name="Vesth T.C."/>
            <person name="Nybo J."/>
            <person name="Theobald S."/>
            <person name="Brandl J."/>
            <person name="Frisvad J.C."/>
            <person name="Nielsen K.F."/>
            <person name="Lyhne E.K."/>
            <person name="Kogle M.E."/>
            <person name="Kuo A."/>
            <person name="Riley R."/>
            <person name="Clum A."/>
            <person name="Nolan M."/>
            <person name="Lipzen A."/>
            <person name="Salamov A."/>
            <person name="Henrissat B."/>
            <person name="Wiebenga A."/>
            <person name="De vries R.P."/>
            <person name="Grigoriev I.V."/>
            <person name="Mortensen U.H."/>
            <person name="Andersen M.R."/>
            <person name="Baker S.E."/>
        </authorList>
    </citation>
    <scope>NUCLEOTIDE SEQUENCE [LARGE SCALE GENOMIC DNA]</scope>
    <source>
        <strain evidence="1 2">CBS 139.54b</strain>
    </source>
</reference>
<organism evidence="1 2">
    <name type="scientific">Aspergillus welwitschiae</name>
    <dbReference type="NCBI Taxonomy" id="1341132"/>
    <lineage>
        <taxon>Eukaryota</taxon>
        <taxon>Fungi</taxon>
        <taxon>Dikarya</taxon>
        <taxon>Ascomycota</taxon>
        <taxon>Pezizomycotina</taxon>
        <taxon>Eurotiomycetes</taxon>
        <taxon>Eurotiomycetidae</taxon>
        <taxon>Eurotiales</taxon>
        <taxon>Aspergillaceae</taxon>
        <taxon>Aspergillus</taxon>
        <taxon>Aspergillus subgen. Circumdati</taxon>
    </lineage>
</organism>
<dbReference type="EMBL" id="KZ852059">
    <property type="protein sequence ID" value="RDH30681.1"/>
    <property type="molecule type" value="Genomic_DNA"/>
</dbReference>
<sequence>MHREVRGDAEVIYLRTMATVNHGGSHFPINPFNSTCKFLFSSSTSDDLQMISTHGDRLDSRQYLVHTRFQLSNQKVPPSEKASVHLFSGPPSPPPLLSLSNCLFNPVLLLGTSVTHRKTLSYSPSHAQCTPSAPSTHPLQLQPPSFLFPIWTGANPPCRNERSGTVEMLRNLRRIRSGRVINQPVISPFPAEGTT</sequence>
<protein>
    <submittedName>
        <fullName evidence="1">Uncharacterized protein</fullName>
    </submittedName>
</protein>